<reference evidence="6 7" key="1">
    <citation type="submission" date="2018-08" db="EMBL/GenBank/DDBJ databases">
        <title>Genomic investigation of the strawberry pathogen Phytophthora fragariae indicates pathogenicity is determined by transcriptional variation in three key races.</title>
        <authorList>
            <person name="Adams T.M."/>
            <person name="Armitage A.D."/>
            <person name="Sobczyk M.K."/>
            <person name="Bates H.J."/>
            <person name="Dunwell J.M."/>
            <person name="Nellist C.F."/>
            <person name="Harrison R.J."/>
        </authorList>
    </citation>
    <scope>NUCLEOTIDE SEQUENCE [LARGE SCALE GENOMIC DNA]</scope>
    <source>
        <strain evidence="5 6">A4</strain>
        <strain evidence="4 7">NOV-71</strain>
    </source>
</reference>
<dbReference type="Proteomes" id="UP000437068">
    <property type="component" value="Unassembled WGS sequence"/>
</dbReference>
<evidence type="ECO:0000313" key="4">
    <source>
        <dbReference type="EMBL" id="KAE9112254.1"/>
    </source>
</evidence>
<name>A0A6A4DPC1_9STRA</name>
<dbReference type="Pfam" id="PF24082">
    <property type="entry name" value="SPEF2_C"/>
    <property type="match status" value="1"/>
</dbReference>
<organism evidence="5 6">
    <name type="scientific">Phytophthora fragariae</name>
    <dbReference type="NCBI Taxonomy" id="53985"/>
    <lineage>
        <taxon>Eukaryota</taxon>
        <taxon>Sar</taxon>
        <taxon>Stramenopiles</taxon>
        <taxon>Oomycota</taxon>
        <taxon>Peronosporomycetes</taxon>
        <taxon>Peronosporales</taxon>
        <taxon>Peronosporaceae</taxon>
        <taxon>Phytophthora</taxon>
    </lineage>
</organism>
<dbReference type="Proteomes" id="UP000441208">
    <property type="component" value="Unassembled WGS sequence"/>
</dbReference>
<accession>A0A6A4DPC1</accession>
<sequence length="1711" mass="192140">MPQSDKARAVGMRSQDGEDVSASQEMQNQVEALSLDTAAADDQSRTPSSSSSSASSTSISEREADNQEANRGITADGVGFYTSDKWARFYPNQEVAVVTSIGQAPIPPEGYVPLRHGHRRDQQSLETSQANEEEVPSGFSVDTLLWNEKLLEQRIMQLTAWTRRSPMPRRQKLERINRMVNQSRSYPSGRFKDDRIFLSVSVEARVGGGLYGSRGAMSALLLRWLNEELKLHQKVEVLERDVSSGYIIAEVLHLLGLEPHLETYENLTTTAAKIHNMELLGQKFEALGLPFPVNTRRAIMMEDRSAVLQFLLQLKDFLRRRPKGRPDTAKAKSLVAEEPAKATPVVTNSDLPPRDVEERFVVTTTKKFHPKEVRFHKGVDMAVHLRKFEQSQWEAENELDDFYQQAQADKSANSAAGYAAARTHLQEKAKFMRYWDREHHEKWKQTQRRYLAAERDDLRLELALEARRQIYAEAKLAESQEDAAVGVVEFEKNMNRLGLASGGAEQALRAIPASDTGPLAHFRCLEKRVDDLDFRPSNNVKMMKELRKRRKAQLAAEKDRRMRRQKALADQKKTIEVHETGRLQDGGLGDNQNPLLLSDEDATMASEVPVENESIVDPRQKYLDDKREELEENYTRLRESGSVKREEDMKVLEELRSATRKKEQLRSWDVCSDAVDGLISLAMAVVSSSDRDALDITPLKEQLFLQVAPSKRTHCDQGGQELRYELEASIQNFLSCSEVWATLPLQSRLATFDIKPDIQALAESWGLQNEALDTSWNRPPSFVLVSVFTEDESGLELARRVSTEHHLSFLQLDPLVDECVKMSYDPQKLGDQVAALSERERELGAFGLKISALRQKNTVLPDTLTVDIVAKAISLCRRETPTTRPLDDVPTSSVGRCMLHNFPRTLDEAKLLEKAILADLPSEESDPNTPATQEGSSEIPEEATVPAVISAWDCVVSISLESLDGDKVLQASDSTSGLVRPSSSKLQPAESQRKMTSDEEQRARSEEQRASLEAYWSQTTRHIQIKRVGLHRDVLAEVFHLSIDVYTRSLYKIIPSVIECAVDVLPEQLKEERDRRRESMGIINRMMWMRASKDLDLPDDAFVKLRDMLQKLDESLHQKIREPLATIRSVVQAISTLAITAEQELESELLSGADSFQVLLEQATTRLKRAKGASSHELRERILTELEVSLGDMADFNRVAGNDFVNAYTQDPFPEVISAVDIVYQCLPSICFMLKDYAIQKLELLRTNLYDRVPFLRESLQDSGRKVILSKVLTREAMSAATELGGDKAGGGDVAQLAGQKVLNILGQVASEYSFHMNDEPPTQQYALSETSVTTQELSRLLQLVALLCRFADRLRQVAGQLYASGARQLQQTVQNDIHTKDKAIADAMAGMRSRGHATWPIRDLELDSRSGIATRLPRIQKESFLTIAQLSALAHACENWEQSDPIAAGAFGGSTIASEVFVALVLEVAAKQAFPARWRDSSAVAALTIQQCSSRGAVSWRKFVWLLLCIQFAGIPSLEDILAYEKRAMALPATKRQLKLTQDPAVHHKIAISSADFWHIPLWFEERCSTQGGHNADNLKELVFQLFATEPDSTTTSGQVDLLPMLLVWCAHPSCSFSVRRELEEFAPRYPRGLFRVFQLLRQHCVANTNTPQCISWLLAVAGACSPVEQQQLLATHLSSSSFIAFYQECPADLQRFFLLQNPLEALVQT</sequence>
<evidence type="ECO:0000313" key="6">
    <source>
        <dbReference type="Proteomes" id="UP000437068"/>
    </source>
</evidence>
<dbReference type="Gene3D" id="1.10.418.10">
    <property type="entry name" value="Calponin-like domain"/>
    <property type="match status" value="1"/>
</dbReference>
<proteinExistence type="predicted"/>
<dbReference type="EMBL" id="QXFZ01000551">
    <property type="protein sequence ID" value="KAE9112254.1"/>
    <property type="molecule type" value="Genomic_DNA"/>
</dbReference>
<evidence type="ECO:0000259" key="3">
    <source>
        <dbReference type="PROSITE" id="PS50021"/>
    </source>
</evidence>
<protein>
    <recommendedName>
        <fullName evidence="3">Calponin-homology (CH) domain-containing protein</fullName>
    </recommendedName>
</protein>
<evidence type="ECO:0000256" key="1">
    <source>
        <dbReference type="SAM" id="Coils"/>
    </source>
</evidence>
<feature type="compositionally biased region" description="Polar residues" evidence="2">
    <location>
        <begin position="973"/>
        <end position="990"/>
    </location>
</feature>
<dbReference type="EMBL" id="QXGE01000560">
    <property type="protein sequence ID" value="KAE9309016.1"/>
    <property type="molecule type" value="Genomic_DNA"/>
</dbReference>
<dbReference type="Pfam" id="PF06294">
    <property type="entry name" value="CH_2"/>
    <property type="match status" value="1"/>
</dbReference>
<feature type="region of interest" description="Disordered" evidence="2">
    <location>
        <begin position="973"/>
        <end position="1006"/>
    </location>
</feature>
<dbReference type="PANTHER" id="PTHR14919">
    <property type="entry name" value="KPL2-RELATED"/>
    <property type="match status" value="1"/>
</dbReference>
<evidence type="ECO:0000313" key="5">
    <source>
        <dbReference type="EMBL" id="KAE9309016.1"/>
    </source>
</evidence>
<feature type="coiled-coil region" evidence="1">
    <location>
        <begin position="620"/>
        <end position="647"/>
    </location>
</feature>
<dbReference type="PANTHER" id="PTHR14919:SF0">
    <property type="entry name" value="SPERM FLAGELLAR PROTEIN 2"/>
    <property type="match status" value="1"/>
</dbReference>
<dbReference type="Gene3D" id="3.40.50.300">
    <property type="entry name" value="P-loop containing nucleotide triphosphate hydrolases"/>
    <property type="match status" value="1"/>
</dbReference>
<feature type="domain" description="Calponin-homology (CH)" evidence="3">
    <location>
        <begin position="215"/>
        <end position="319"/>
    </location>
</feature>
<feature type="compositionally biased region" description="Low complexity" evidence="2">
    <location>
        <begin position="45"/>
        <end position="59"/>
    </location>
</feature>
<feature type="region of interest" description="Disordered" evidence="2">
    <location>
        <begin position="919"/>
        <end position="941"/>
    </location>
</feature>
<feature type="compositionally biased region" description="Basic and acidic residues" evidence="2">
    <location>
        <begin position="991"/>
        <end position="1006"/>
    </location>
</feature>
<feature type="compositionally biased region" description="Polar residues" evidence="2">
    <location>
        <begin position="927"/>
        <end position="936"/>
    </location>
</feature>
<dbReference type="InterPro" id="IPR036872">
    <property type="entry name" value="CH_dom_sf"/>
</dbReference>
<comment type="caution">
    <text evidence="5">The sequence shown here is derived from an EMBL/GenBank/DDBJ whole genome shotgun (WGS) entry which is preliminary data.</text>
</comment>
<evidence type="ECO:0000313" key="7">
    <source>
        <dbReference type="Proteomes" id="UP000441208"/>
    </source>
</evidence>
<evidence type="ECO:0000256" key="2">
    <source>
        <dbReference type="SAM" id="MobiDB-lite"/>
    </source>
</evidence>
<gene>
    <name evidence="5" type="ORF">PF001_g10885</name>
    <name evidence="4" type="ORF">PF007_g11170</name>
</gene>
<dbReference type="InterPro" id="IPR027417">
    <property type="entry name" value="P-loop_NTPase"/>
</dbReference>
<feature type="region of interest" description="Disordered" evidence="2">
    <location>
        <begin position="1"/>
        <end position="71"/>
    </location>
</feature>
<keyword evidence="1" id="KW-0175">Coiled coil</keyword>
<feature type="compositionally biased region" description="Polar residues" evidence="2">
    <location>
        <begin position="21"/>
        <end position="31"/>
    </location>
</feature>
<dbReference type="GO" id="GO:0005737">
    <property type="term" value="C:cytoplasm"/>
    <property type="evidence" value="ECO:0007669"/>
    <property type="project" value="UniProtKB-ARBA"/>
</dbReference>
<dbReference type="InterPro" id="IPR001715">
    <property type="entry name" value="CH_dom"/>
</dbReference>
<dbReference type="InterPro" id="IPR052634">
    <property type="entry name" value="Sperm_flagellar-bone_growth"/>
</dbReference>
<dbReference type="InterPro" id="IPR010441">
    <property type="entry name" value="CH_2"/>
</dbReference>
<dbReference type="PROSITE" id="PS50021">
    <property type="entry name" value="CH"/>
    <property type="match status" value="1"/>
</dbReference>
<dbReference type="InterPro" id="IPR056199">
    <property type="entry name" value="SPEF2_C"/>
</dbReference>